<evidence type="ECO:0008006" key="4">
    <source>
        <dbReference type="Google" id="ProtNLM"/>
    </source>
</evidence>
<evidence type="ECO:0000313" key="2">
    <source>
        <dbReference type="EMBL" id="AUP77345.1"/>
    </source>
</evidence>
<evidence type="ECO:0000256" key="1">
    <source>
        <dbReference type="SAM" id="Coils"/>
    </source>
</evidence>
<feature type="coiled-coil region" evidence="1">
    <location>
        <begin position="558"/>
        <end position="588"/>
    </location>
</feature>
<sequence>MSKLPLMHSISTVGVIKHYNQDYLLHHTRTDFTGKNGIGKSLIADLLQILFIADSKKITFGTDSVKKEDRQIFTIPYKTNDAYFFMNIEIEPKQYITIGVNIPSTSSSPIRMFRILNTYYNPEVEQRKNITERKKLTGYLIPEQKLPYHKDFLITKNNKTEIPKIGDLVSHLRDSKDLYLSYFSTKAEKKEQYQFLFDKNILPLNLSIDNHLTAFAKVLQAFSKANTLDTDKDKSLKSFLFDDKKEEIETEYKRNKERLDNLVIRHRKLKKVTDDLKLKRVFLEDLKQKEEAYITAEKLAFKKEYFTKKKNYKTVVDQWDKDEKKHKALNKQIANLKAKLPTLEKTEAEANKKQKNYSKSLQDLNNYKDEYSTYLKKKDKIDKLEACPLPDVSKEEKEPFDFENESIDNIISTVEFFKPVWKKYGSIQGIENQYKQQSAKLDEVKTSLKQEQNRLEQMQRLVNYKNEETLASQIIKKKKALSKAQETILLALFMDVKWQKPTNITNKLTYTDSLDILNESNIIEDKVDGGYWIKIGSLNYFAYFNKEKQIFKDPKNLQNAFNQKEQEINKALEKLKNRINDIENLKIDNILQHLPNISFKWDKDIPDRRKIDDYKTAVALVKNIPTFKTTLKAELTKLKTSLTTSKSKIGFEFPDKEIVETIEQYSTKQSVFMEAYTNALKIRVETEADIKVKEQSISELNFDADKIQKEKEELKKEIEDFKKCKEKKYPLLFSGFNAEEVALLNTKDVENDCSLKKSLYQIRYEDVLKDFQYTNDEIEIKEQIENKTFHFKQLERKLLGNTIVETKNIEQALNSANEEKRKMSSTLRGIMLKIFQKTQDEFETYKSVITRLNLFFKNKLISEKYYFQVRFDINPNFSIQWINELQSNAQTAGETGELFESESVEQFAETFFKDVSGYKKGIAFSELLDPKTYFTLKTEFKDEDDNKSPGSTGESYTARVLLGIGRLSITSKEKREGLNFLILEEVASLDPSNFNTFPELAEQFGYQIITMTPKPYGSNSDDGWYLHQLIPGKINKDINSKVPNSSFKTNFSNEQLLAYLERNKN</sequence>
<feature type="coiled-coil region" evidence="1">
    <location>
        <begin position="697"/>
        <end position="727"/>
    </location>
</feature>
<dbReference type="AlphaFoldDB" id="A0A2K9PJZ2"/>
<evidence type="ECO:0000313" key="3">
    <source>
        <dbReference type="Proteomes" id="UP000235826"/>
    </source>
</evidence>
<reference evidence="2 3" key="1">
    <citation type="submission" date="2018-01" db="EMBL/GenBank/DDBJ databases">
        <title>Complete genome sequence of Flavivirga eckloniae ECD14 isolated from seaweed Ecklonia cava.</title>
        <authorList>
            <person name="Lee J.H."/>
            <person name="Baik K.S."/>
            <person name="Seong C.N."/>
        </authorList>
    </citation>
    <scope>NUCLEOTIDE SEQUENCE [LARGE SCALE GENOMIC DNA]</scope>
    <source>
        <strain evidence="2 3">ECD14</strain>
    </source>
</reference>
<gene>
    <name evidence="2" type="ORF">C1H87_00865</name>
</gene>
<feature type="coiled-coil region" evidence="1">
    <location>
        <begin position="319"/>
        <end position="370"/>
    </location>
</feature>
<keyword evidence="1" id="KW-0175">Coiled coil</keyword>
<feature type="coiled-coil region" evidence="1">
    <location>
        <begin position="427"/>
        <end position="468"/>
    </location>
</feature>
<organism evidence="2 3">
    <name type="scientific">Flavivirga eckloniae</name>
    <dbReference type="NCBI Taxonomy" id="1803846"/>
    <lineage>
        <taxon>Bacteria</taxon>
        <taxon>Pseudomonadati</taxon>
        <taxon>Bacteroidota</taxon>
        <taxon>Flavobacteriia</taxon>
        <taxon>Flavobacteriales</taxon>
        <taxon>Flavobacteriaceae</taxon>
        <taxon>Flavivirga</taxon>
    </lineage>
</organism>
<name>A0A2K9PJZ2_9FLAO</name>
<dbReference type="Proteomes" id="UP000235826">
    <property type="component" value="Chromosome"/>
</dbReference>
<dbReference type="KEGG" id="fek:C1H87_00865"/>
<dbReference type="EMBL" id="CP025791">
    <property type="protein sequence ID" value="AUP77345.1"/>
    <property type="molecule type" value="Genomic_DNA"/>
</dbReference>
<proteinExistence type="predicted"/>
<accession>A0A2K9PJZ2</accession>
<protein>
    <recommendedName>
        <fullName evidence="4">MukB N-terminal domain-containing protein</fullName>
    </recommendedName>
</protein>
<keyword evidence="3" id="KW-1185">Reference proteome</keyword>